<evidence type="ECO:0000256" key="1">
    <source>
        <dbReference type="ARBA" id="ARBA00005046"/>
    </source>
</evidence>
<dbReference type="NCBIfam" id="TIGR00177">
    <property type="entry name" value="molyb_syn"/>
    <property type="match status" value="1"/>
</dbReference>
<proteinExistence type="predicted"/>
<dbReference type="CDD" id="cd00886">
    <property type="entry name" value="MogA_MoaB"/>
    <property type="match status" value="1"/>
</dbReference>
<dbReference type="GO" id="GO:0006777">
    <property type="term" value="P:Mo-molybdopterin cofactor biosynthetic process"/>
    <property type="evidence" value="ECO:0007669"/>
    <property type="project" value="UniProtKB-KW"/>
</dbReference>
<comment type="pathway">
    <text evidence="1">Cofactor biosynthesis; molybdopterin biosynthesis.</text>
</comment>
<dbReference type="NCBIfam" id="NF002947">
    <property type="entry name" value="PRK03604.1"/>
    <property type="match status" value="1"/>
</dbReference>
<sequence length="303" mass="32811">MVDITHKSSTLRKAIAQAIVKVSKPQTIQAIKQRTVPKGDVLECARVAGLFAAKRTADMIPDCHPLPIEFTSVSYEIEEMEVKVLVEIHTIYKTGVEVEAMHAASVVALTMYDMLKPIDKGVSIEQIKLVEKRGGKSDRTPSSERNISAQVVVCSDSISQGKGADRAGEAIRERLEKHGVKVLEKTVIPDDSQQIQSLAKDSSKAGIDLLIFTGGTGLSPRDVTPESLESILERRVPGIEEAIRNYGQQRTPYAMLSRSVAGLIGNTLVLGLPGSTKGAAESMDAVFPAILHIFKVMEGSKHD</sequence>
<dbReference type="InterPro" id="IPR023045">
    <property type="entry name" value="MoaC"/>
</dbReference>
<dbReference type="EC" id="2.7.7.75" evidence="2"/>
<dbReference type="InterPro" id="IPR036522">
    <property type="entry name" value="MoaC_sf"/>
</dbReference>
<dbReference type="NCBIfam" id="TIGR00581">
    <property type="entry name" value="moaC"/>
    <property type="match status" value="1"/>
</dbReference>
<feature type="domain" description="MoaB/Mog" evidence="8">
    <location>
        <begin position="150"/>
        <end position="293"/>
    </location>
</feature>
<dbReference type="InterPro" id="IPR051920">
    <property type="entry name" value="MPT_Adenylyltrnsfr/MoaC-Rel"/>
</dbReference>
<evidence type="ECO:0000256" key="7">
    <source>
        <dbReference type="ARBA" id="ARBA00058212"/>
    </source>
</evidence>
<dbReference type="PANTHER" id="PTHR43764">
    <property type="entry name" value="MOLYBDENUM COFACTOR BIOSYNTHESIS"/>
    <property type="match status" value="1"/>
</dbReference>
<dbReference type="InterPro" id="IPR012247">
    <property type="entry name" value="MoaC_MogA"/>
</dbReference>
<dbReference type="InterPro" id="IPR001453">
    <property type="entry name" value="MoaB/Mog_dom"/>
</dbReference>
<dbReference type="UniPathway" id="UPA00344"/>
<reference evidence="9 10" key="1">
    <citation type="submission" date="2019-03" db="EMBL/GenBank/DDBJ databases">
        <title>Algoriphagus aquimaris sp. nov., isolated form marine sediment in Pohang, Korea.</title>
        <authorList>
            <person name="Kim J."/>
            <person name="Yoon S.-H."/>
            <person name="Lee S.-S."/>
        </authorList>
    </citation>
    <scope>NUCLEOTIDE SEQUENCE [LARGE SCALE GENOMIC DNA]</scope>
    <source>
        <strain evidence="9 10">F21</strain>
    </source>
</reference>
<dbReference type="PANTHER" id="PTHR43764:SF1">
    <property type="entry name" value="MOLYBDOPTERIN MOLYBDOTRANSFERASE"/>
    <property type="match status" value="1"/>
</dbReference>
<evidence type="ECO:0000256" key="6">
    <source>
        <dbReference type="ARBA" id="ARBA00055087"/>
    </source>
</evidence>
<comment type="catalytic activity">
    <reaction evidence="5">
        <text>molybdopterin + ATP + H(+) = adenylyl-molybdopterin + diphosphate</text>
        <dbReference type="Rhea" id="RHEA:31331"/>
        <dbReference type="ChEBI" id="CHEBI:15378"/>
        <dbReference type="ChEBI" id="CHEBI:30616"/>
        <dbReference type="ChEBI" id="CHEBI:33019"/>
        <dbReference type="ChEBI" id="CHEBI:58698"/>
        <dbReference type="ChEBI" id="CHEBI:62727"/>
        <dbReference type="EC" id="2.7.7.75"/>
    </reaction>
</comment>
<dbReference type="SUPFAM" id="SSF55040">
    <property type="entry name" value="Molybdenum cofactor biosynthesis protein C, MoaC"/>
    <property type="match status" value="1"/>
</dbReference>
<comment type="caution">
    <text evidence="9">The sequence shown here is derived from an EMBL/GenBank/DDBJ whole genome shotgun (WGS) entry which is preliminary data.</text>
</comment>
<evidence type="ECO:0000256" key="2">
    <source>
        <dbReference type="ARBA" id="ARBA00012509"/>
    </source>
</evidence>
<evidence type="ECO:0000313" key="9">
    <source>
        <dbReference type="EMBL" id="TDK43454.1"/>
    </source>
</evidence>
<evidence type="ECO:0000256" key="5">
    <source>
        <dbReference type="ARBA" id="ARBA00051131"/>
    </source>
</evidence>
<dbReference type="Pfam" id="PF01967">
    <property type="entry name" value="MoaC"/>
    <property type="match status" value="1"/>
</dbReference>
<evidence type="ECO:0000256" key="3">
    <source>
        <dbReference type="ARBA" id="ARBA00013491"/>
    </source>
</evidence>
<name>A0A4R5UVZ2_9BACT</name>
<dbReference type="RefSeq" id="WP_133391152.1">
    <property type="nucleotide sequence ID" value="NZ_SMUW01000035.1"/>
</dbReference>
<dbReference type="InterPro" id="IPR036425">
    <property type="entry name" value="MoaB/Mog-like_dom_sf"/>
</dbReference>
<comment type="function">
    <text evidence="6">Catalyzes the conversion of (8S)-3',8-cyclo-7,8-dihydroguanosine 5'-triphosphate to cyclic pyranopterin monophosphate (cPMP).</text>
</comment>
<protein>
    <recommendedName>
        <fullName evidence="3">Molybdopterin adenylyltransferase</fullName>
        <ecNumber evidence="2">2.7.7.75</ecNumber>
    </recommendedName>
</protein>
<dbReference type="GO" id="GO:0061598">
    <property type="term" value="F:molybdopterin adenylyltransferase activity"/>
    <property type="evidence" value="ECO:0007669"/>
    <property type="project" value="UniProtKB-EC"/>
</dbReference>
<dbReference type="AlphaFoldDB" id="A0A4R5UVZ2"/>
<evidence type="ECO:0000259" key="8">
    <source>
        <dbReference type="SMART" id="SM00852"/>
    </source>
</evidence>
<dbReference type="Pfam" id="PF00994">
    <property type="entry name" value="MoCF_biosynth"/>
    <property type="match status" value="1"/>
</dbReference>
<dbReference type="InterPro" id="IPR008284">
    <property type="entry name" value="MoCF_biosynth_CS"/>
</dbReference>
<dbReference type="PROSITE" id="PS01078">
    <property type="entry name" value="MOCF_BIOSYNTHESIS_1"/>
    <property type="match status" value="1"/>
</dbReference>
<dbReference type="Proteomes" id="UP000295438">
    <property type="component" value="Unassembled WGS sequence"/>
</dbReference>
<evidence type="ECO:0000256" key="4">
    <source>
        <dbReference type="ARBA" id="ARBA00023150"/>
    </source>
</evidence>
<dbReference type="EMBL" id="SMUW01000035">
    <property type="protein sequence ID" value="TDK43454.1"/>
    <property type="molecule type" value="Genomic_DNA"/>
</dbReference>
<dbReference type="SUPFAM" id="SSF53218">
    <property type="entry name" value="Molybdenum cofactor biosynthesis proteins"/>
    <property type="match status" value="1"/>
</dbReference>
<keyword evidence="10" id="KW-1185">Reference proteome</keyword>
<dbReference type="Gene3D" id="3.40.980.10">
    <property type="entry name" value="MoaB/Mog-like domain"/>
    <property type="match status" value="1"/>
</dbReference>
<dbReference type="SMART" id="SM00852">
    <property type="entry name" value="MoCF_biosynth"/>
    <property type="match status" value="1"/>
</dbReference>
<gene>
    <name evidence="9" type="ORF">E1898_12665</name>
</gene>
<dbReference type="InterPro" id="IPR002820">
    <property type="entry name" value="Mopterin_CF_biosynth-C_dom"/>
</dbReference>
<dbReference type="PIRSF" id="PIRSF036594">
    <property type="entry name" value="MoaC_MogA"/>
    <property type="match status" value="1"/>
</dbReference>
<dbReference type="Gene3D" id="3.30.70.640">
    <property type="entry name" value="Molybdopterin cofactor biosynthesis C (MoaC) domain"/>
    <property type="match status" value="1"/>
</dbReference>
<organism evidence="9 10">
    <name type="scientific">Algoriphagus formosus</name>
    <dbReference type="NCBI Taxonomy" id="2007308"/>
    <lineage>
        <taxon>Bacteria</taxon>
        <taxon>Pseudomonadati</taxon>
        <taxon>Bacteroidota</taxon>
        <taxon>Cytophagia</taxon>
        <taxon>Cytophagales</taxon>
        <taxon>Cyclobacteriaceae</taxon>
        <taxon>Algoriphagus</taxon>
    </lineage>
</organism>
<keyword evidence="4" id="KW-0501">Molybdenum cofactor biosynthesis</keyword>
<accession>A0A4R5UVZ2</accession>
<evidence type="ECO:0000313" key="10">
    <source>
        <dbReference type="Proteomes" id="UP000295438"/>
    </source>
</evidence>
<comment type="function">
    <text evidence="7">Catalyzes the adenylation of molybdopterin as part of the biosynthesis of the molybdenum-cofactor.</text>
</comment>